<dbReference type="InterPro" id="IPR029044">
    <property type="entry name" value="Nucleotide-diphossugar_trans"/>
</dbReference>
<dbReference type="EMBL" id="GG693887">
    <property type="protein sequence ID" value="EES51688.1"/>
    <property type="molecule type" value="Genomic_DNA"/>
</dbReference>
<name>C6I0N3_9BACT</name>
<protein>
    <submittedName>
        <fullName evidence="2">Glycosyl transferase, family 2</fullName>
    </submittedName>
</protein>
<accession>C6I0N3</accession>
<keyword evidence="2" id="KW-0808">Transferase</keyword>
<proteinExistence type="predicted"/>
<feature type="domain" description="Glycosyltransferase 2-like" evidence="1">
    <location>
        <begin position="7"/>
        <end position="170"/>
    </location>
</feature>
<evidence type="ECO:0000259" key="1">
    <source>
        <dbReference type="Pfam" id="PF00535"/>
    </source>
</evidence>
<dbReference type="InterPro" id="IPR001173">
    <property type="entry name" value="Glyco_trans_2-like"/>
</dbReference>
<dbReference type="GO" id="GO:0016758">
    <property type="term" value="F:hexosyltransferase activity"/>
    <property type="evidence" value="ECO:0007669"/>
    <property type="project" value="UniProtKB-ARBA"/>
</dbReference>
<evidence type="ECO:0000313" key="2">
    <source>
        <dbReference type="EMBL" id="EES51688.1"/>
    </source>
</evidence>
<dbReference type="CDD" id="cd00761">
    <property type="entry name" value="Glyco_tranf_GTA_type"/>
    <property type="match status" value="1"/>
</dbReference>
<dbReference type="Pfam" id="PF00535">
    <property type="entry name" value="Glycos_transf_2"/>
    <property type="match status" value="1"/>
</dbReference>
<keyword evidence="3" id="KW-1185">Reference proteome</keyword>
<dbReference type="AlphaFoldDB" id="C6I0N3"/>
<gene>
    <name evidence="2" type="ORF">UBAL3_95680125</name>
</gene>
<dbReference type="PANTHER" id="PTHR22916:SF3">
    <property type="entry name" value="UDP-GLCNAC:BETAGAL BETA-1,3-N-ACETYLGLUCOSAMINYLTRANSFERASE-LIKE PROTEIN 1"/>
    <property type="match status" value="1"/>
</dbReference>
<sequence length="353" mass="41448">MHSPRVSIVIPLYKGGCYAKEAISSALSQTYKNFEIILVDNNASDETRNYALPFVKEFPEKVRLIHEVNQGVSFARNKGILEAKGQLIALLDDDDIMYSDKLQRQVEVFDKYPDSAIISCWDDRISYDGKILSPNNVPTEIFWVKILLGETQYYKNSPFIFHLPSTMLFPREKAIACGLYDVRFSPSYMTEDVDFEFRMYKLGYIKVVSHACIAYRFTEGAFEEQKWNGERIRSFTQWAGTNIVFTVMQEYLDLPPSIYRNKLRKIQSQWLREFACFLMRFPEKRSAAKRLFKRALLAQPFDYKAWKSFLRSYYPSRFYAHAFHFESDARFPSSFSFPDGFEETYFSISSRFL</sequence>
<dbReference type="PANTHER" id="PTHR22916">
    <property type="entry name" value="GLYCOSYLTRANSFERASE"/>
    <property type="match status" value="1"/>
</dbReference>
<reference evidence="2 3" key="1">
    <citation type="journal article" date="2009" name="Appl. Environ. Microbiol.">
        <title>Community genomic and proteomic analyses of chemoautotrophic iron-oxidizing "Leptospirillum rubarum" (Group II) and "Leptospirillum ferrodiazotrophum" (Group III) bacteria in acid mine drainage biofilms.</title>
        <authorList>
            <person name="Goltsman D.S."/>
            <person name="Denef V.J."/>
            <person name="Singer S.W."/>
            <person name="VerBerkmoes N.C."/>
            <person name="Lefsrud M."/>
            <person name="Mueller R.S."/>
            <person name="Dick G.J."/>
            <person name="Sun C.L."/>
            <person name="Wheeler K.E."/>
            <person name="Zemla A."/>
            <person name="Baker B.J."/>
            <person name="Hauser L."/>
            <person name="Land M."/>
            <person name="Shah M.B."/>
            <person name="Thelen M.P."/>
            <person name="Hettich R.L."/>
            <person name="Banfield J.F."/>
        </authorList>
    </citation>
    <scope>NUCLEOTIDE SEQUENCE [LARGE SCALE GENOMIC DNA]</scope>
</reference>
<organism evidence="2 3">
    <name type="scientific">Leptospirillum ferrodiazotrophum</name>
    <dbReference type="NCBI Taxonomy" id="412449"/>
    <lineage>
        <taxon>Bacteria</taxon>
        <taxon>Pseudomonadati</taxon>
        <taxon>Nitrospirota</taxon>
        <taxon>Nitrospiria</taxon>
        <taxon>Nitrospirales</taxon>
        <taxon>Nitrospiraceae</taxon>
        <taxon>Leptospirillum</taxon>
    </lineage>
</organism>
<dbReference type="Gene3D" id="3.90.550.10">
    <property type="entry name" value="Spore Coat Polysaccharide Biosynthesis Protein SpsA, Chain A"/>
    <property type="match status" value="1"/>
</dbReference>
<evidence type="ECO:0000313" key="3">
    <source>
        <dbReference type="Proteomes" id="UP000009374"/>
    </source>
</evidence>
<dbReference type="Proteomes" id="UP000009374">
    <property type="component" value="Unassembled WGS sequence"/>
</dbReference>
<dbReference type="SUPFAM" id="SSF53448">
    <property type="entry name" value="Nucleotide-diphospho-sugar transferases"/>
    <property type="match status" value="1"/>
</dbReference>